<reference evidence="3 4" key="1">
    <citation type="submission" date="2017-09" db="EMBL/GenBank/DDBJ databases">
        <title>Depth-based differentiation of microbial function through sediment-hosted aquifers and enrichment of novel symbionts in the deep terrestrial subsurface.</title>
        <authorList>
            <person name="Probst A.J."/>
            <person name="Ladd B."/>
            <person name="Jarett J.K."/>
            <person name="Geller-Mcgrath D.E."/>
            <person name="Sieber C.M."/>
            <person name="Emerson J.B."/>
            <person name="Anantharaman K."/>
            <person name="Thomas B.C."/>
            <person name="Malmstrom R."/>
            <person name="Stieglmeier M."/>
            <person name="Klingl A."/>
            <person name="Woyke T."/>
            <person name="Ryan C.M."/>
            <person name="Banfield J.F."/>
        </authorList>
    </citation>
    <scope>NUCLEOTIDE SEQUENCE [LARGE SCALE GENOMIC DNA]</scope>
    <source>
        <strain evidence="3">CG15_BIG_FIL_POST_REV_8_21_14_020_45_12</strain>
    </source>
</reference>
<evidence type="ECO:0000256" key="2">
    <source>
        <dbReference type="SAM" id="SignalP"/>
    </source>
</evidence>
<feature type="signal peptide" evidence="2">
    <location>
        <begin position="1"/>
        <end position="27"/>
    </location>
</feature>
<dbReference type="AlphaFoldDB" id="A0A2M7H3A7"/>
<protein>
    <submittedName>
        <fullName evidence="3">Uncharacterized protein</fullName>
    </submittedName>
</protein>
<keyword evidence="2" id="KW-0732">Signal</keyword>
<accession>A0A2M7H3A7</accession>
<keyword evidence="1" id="KW-1133">Transmembrane helix</keyword>
<evidence type="ECO:0000313" key="3">
    <source>
        <dbReference type="EMBL" id="PIW36718.1"/>
    </source>
</evidence>
<keyword evidence="1" id="KW-0812">Transmembrane</keyword>
<evidence type="ECO:0000256" key="1">
    <source>
        <dbReference type="SAM" id="Phobius"/>
    </source>
</evidence>
<gene>
    <name evidence="3" type="ORF">COW24_04100</name>
</gene>
<dbReference type="Pfam" id="PF18895">
    <property type="entry name" value="T4SS_pilin"/>
    <property type="match status" value="1"/>
</dbReference>
<evidence type="ECO:0000313" key="4">
    <source>
        <dbReference type="Proteomes" id="UP000230292"/>
    </source>
</evidence>
<feature type="chain" id="PRO_5014689053" evidence="2">
    <location>
        <begin position="28"/>
        <end position="122"/>
    </location>
</feature>
<comment type="caution">
    <text evidence="3">The sequence shown here is derived from an EMBL/GenBank/DDBJ whole genome shotgun (WGS) entry which is preliminary data.</text>
</comment>
<feature type="transmembrane region" description="Helical" evidence="1">
    <location>
        <begin position="96"/>
        <end position="117"/>
    </location>
</feature>
<dbReference type="EMBL" id="PFGC01000042">
    <property type="protein sequence ID" value="PIW36718.1"/>
    <property type="molecule type" value="Genomic_DNA"/>
</dbReference>
<dbReference type="InterPro" id="IPR043993">
    <property type="entry name" value="T4SS_pilin"/>
</dbReference>
<keyword evidence="1" id="KW-0472">Membrane</keyword>
<feature type="transmembrane region" description="Helical" evidence="1">
    <location>
        <begin position="51"/>
        <end position="84"/>
    </location>
</feature>
<name>A0A2M7H3A7_9BACT</name>
<dbReference type="Proteomes" id="UP000230292">
    <property type="component" value="Unassembled WGS sequence"/>
</dbReference>
<sequence length="122" mass="12641">MKHTLKKLASVLSVAIGSFALGQSVIAAPTSGTYINSSLQSTSGLPDLSPVAITLNIISTFLSVIGLIALLLIIYAGFLILTSGGNEEKVKKGRETLIWAVIGATIILSSLGITLFIDNLIG</sequence>
<organism evidence="3 4">
    <name type="scientific">Candidatus Kerfeldbacteria bacterium CG15_BIG_FIL_POST_REV_8_21_14_020_45_12</name>
    <dbReference type="NCBI Taxonomy" id="2014247"/>
    <lineage>
        <taxon>Bacteria</taxon>
        <taxon>Candidatus Kerfeldiibacteriota</taxon>
    </lineage>
</organism>
<proteinExistence type="predicted"/>